<organism evidence="5 6">
    <name type="scientific">Melaminivora alkalimesophila</name>
    <dbReference type="NCBI Taxonomy" id="1165852"/>
    <lineage>
        <taxon>Bacteria</taxon>
        <taxon>Pseudomonadati</taxon>
        <taxon>Pseudomonadota</taxon>
        <taxon>Betaproteobacteria</taxon>
        <taxon>Burkholderiales</taxon>
        <taxon>Comamonadaceae</taxon>
        <taxon>Melaminivora</taxon>
    </lineage>
</organism>
<protein>
    <submittedName>
        <fullName evidence="5">DNA-binding MarR family transcriptional regulator</fullName>
    </submittedName>
</protein>
<reference evidence="5 6" key="1">
    <citation type="submission" date="2018-05" db="EMBL/GenBank/DDBJ databases">
        <title>Genomic Encyclopedia of Type Strains, Phase IV (KMG-IV): sequencing the most valuable type-strain genomes for metagenomic binning, comparative biology and taxonomic classification.</title>
        <authorList>
            <person name="Goeker M."/>
        </authorList>
    </citation>
    <scope>NUCLEOTIDE SEQUENCE [LARGE SCALE GENOMIC DNA]</scope>
    <source>
        <strain evidence="5 6">DSM 26006</strain>
    </source>
</reference>
<name>A0A317REG5_9BURK</name>
<dbReference type="PRINTS" id="PR00598">
    <property type="entry name" value="HTHMARR"/>
</dbReference>
<keyword evidence="2 5" id="KW-0238">DNA-binding</keyword>
<evidence type="ECO:0000256" key="2">
    <source>
        <dbReference type="ARBA" id="ARBA00023125"/>
    </source>
</evidence>
<evidence type="ECO:0000313" key="5">
    <source>
        <dbReference type="EMBL" id="PWW47085.1"/>
    </source>
</evidence>
<dbReference type="Gene3D" id="1.10.10.10">
    <property type="entry name" value="Winged helix-like DNA-binding domain superfamily/Winged helix DNA-binding domain"/>
    <property type="match status" value="1"/>
</dbReference>
<dbReference type="EMBL" id="QGUB01000003">
    <property type="protein sequence ID" value="PWW47085.1"/>
    <property type="molecule type" value="Genomic_DNA"/>
</dbReference>
<dbReference type="Proteomes" id="UP000246483">
    <property type="component" value="Unassembled WGS sequence"/>
</dbReference>
<dbReference type="SMART" id="SM00347">
    <property type="entry name" value="HTH_MARR"/>
    <property type="match status" value="1"/>
</dbReference>
<feature type="domain" description="HTH marR-type" evidence="4">
    <location>
        <begin position="14"/>
        <end position="147"/>
    </location>
</feature>
<keyword evidence="6" id="KW-1185">Reference proteome</keyword>
<comment type="caution">
    <text evidence="5">The sequence shown here is derived from an EMBL/GenBank/DDBJ whole genome shotgun (WGS) entry which is preliminary data.</text>
</comment>
<dbReference type="Pfam" id="PF01047">
    <property type="entry name" value="MarR"/>
    <property type="match status" value="1"/>
</dbReference>
<dbReference type="PANTHER" id="PTHR33164:SF64">
    <property type="entry name" value="TRANSCRIPTIONAL REGULATOR SLYA"/>
    <property type="match status" value="1"/>
</dbReference>
<dbReference type="GO" id="GO:0006950">
    <property type="term" value="P:response to stress"/>
    <property type="evidence" value="ECO:0007669"/>
    <property type="project" value="TreeGrafter"/>
</dbReference>
<sequence>MPDSCPSVPGFASERSIGLQLRRIVIQLGQAIDRRMEPLALTDAQWKPLVQLLRHEHPPTATALARDCHIDSGGLTRLLDRLQAKGLCRRERSPQDRRVVHVVLTEAGRAVALQLPAVLAEVQAQLLQGLDAEAQDQLRRHLAQLEANLEQLAAPPLPAP</sequence>
<dbReference type="InterPro" id="IPR036388">
    <property type="entry name" value="WH-like_DNA-bd_sf"/>
</dbReference>
<dbReference type="InterPro" id="IPR000835">
    <property type="entry name" value="HTH_MarR-typ"/>
</dbReference>
<dbReference type="GO" id="GO:0003700">
    <property type="term" value="F:DNA-binding transcription factor activity"/>
    <property type="evidence" value="ECO:0007669"/>
    <property type="project" value="InterPro"/>
</dbReference>
<evidence type="ECO:0000256" key="1">
    <source>
        <dbReference type="ARBA" id="ARBA00023015"/>
    </source>
</evidence>
<dbReference type="RefSeq" id="WP_110012199.1">
    <property type="nucleotide sequence ID" value="NZ_QGUB01000003.1"/>
</dbReference>
<dbReference type="PANTHER" id="PTHR33164">
    <property type="entry name" value="TRANSCRIPTIONAL REGULATOR, MARR FAMILY"/>
    <property type="match status" value="1"/>
</dbReference>
<dbReference type="PROSITE" id="PS50995">
    <property type="entry name" value="HTH_MARR_2"/>
    <property type="match status" value="1"/>
</dbReference>
<proteinExistence type="predicted"/>
<dbReference type="InterPro" id="IPR039422">
    <property type="entry name" value="MarR/SlyA-like"/>
</dbReference>
<dbReference type="AlphaFoldDB" id="A0A317REG5"/>
<evidence type="ECO:0000313" key="6">
    <source>
        <dbReference type="Proteomes" id="UP000246483"/>
    </source>
</evidence>
<accession>A0A317REG5</accession>
<dbReference type="InterPro" id="IPR036390">
    <property type="entry name" value="WH_DNA-bd_sf"/>
</dbReference>
<gene>
    <name evidence="5" type="ORF">DFR36_103361</name>
</gene>
<keyword evidence="1" id="KW-0805">Transcription regulation</keyword>
<keyword evidence="3" id="KW-0804">Transcription</keyword>
<dbReference type="SUPFAM" id="SSF46785">
    <property type="entry name" value="Winged helix' DNA-binding domain"/>
    <property type="match status" value="1"/>
</dbReference>
<dbReference type="GO" id="GO:0003677">
    <property type="term" value="F:DNA binding"/>
    <property type="evidence" value="ECO:0007669"/>
    <property type="project" value="UniProtKB-KW"/>
</dbReference>
<dbReference type="OrthoDB" id="6195716at2"/>
<evidence type="ECO:0000256" key="3">
    <source>
        <dbReference type="ARBA" id="ARBA00023163"/>
    </source>
</evidence>
<evidence type="ECO:0000259" key="4">
    <source>
        <dbReference type="PROSITE" id="PS50995"/>
    </source>
</evidence>